<feature type="compositionally biased region" description="Polar residues" evidence="1">
    <location>
        <begin position="231"/>
        <end position="240"/>
    </location>
</feature>
<dbReference type="EMBL" id="JACMSC010000003">
    <property type="protein sequence ID" value="KAG6529702.1"/>
    <property type="molecule type" value="Genomic_DNA"/>
</dbReference>
<protein>
    <recommendedName>
        <fullName evidence="2">MINDY deubiquitinase domain-containing protein</fullName>
    </recommendedName>
</protein>
<sequence length="535" mass="59801">MPDAAEEERARHEFELLWGNAGVVPRVFDGVSVSCRCWLMEEPKETHWKAAKRILHYVRGNVLLLRNNLDLSLDDSEVSLHKLLSLVVERLIDSNNNVYVCQDKDNGYLKNQQQNISDAIDLLPRLVIGIDVNVHFRNELVQAFEMKKIEGDIKGEEEADYIDFAAATTATLGVPSPSLSRDENKNVHSSEPGSNTDSLDIEIGDGSSIIYQSQVNNDLKDDVLAENNSLPAIPVSSTSEADSDGSGHCEKSSQSDENTQTDTTSNQVPNLQFSDDSSSNNLTAASENGQSLKQSFHDDLRDSVHENSTRISIATESGGYELSNVSGCIASSLEEIERIYEEEDCIIKSGPAACVNPEPVYEGEMVLVVQAEKIEATDHTANIKDSVVHEQWCLITNFLLFCLQEVLKEGELCIFFRNNHFSTMFKYNGELYLLATDRGYMNDLVWEKLNEVNGGTIFMTGNFVEFKADDQVHHSWNELSAMTNTADYLAALRSAGHPSALKYIFSTTTNWFQTFILLYLQFCKNFQRAEGSRQP</sequence>
<dbReference type="GO" id="GO:0004843">
    <property type="term" value="F:cysteine-type deubiquitinase activity"/>
    <property type="evidence" value="ECO:0007669"/>
    <property type="project" value="InterPro"/>
</dbReference>
<dbReference type="Pfam" id="PF04424">
    <property type="entry name" value="MINDY_DUB"/>
    <property type="match status" value="2"/>
</dbReference>
<feature type="region of interest" description="Disordered" evidence="1">
    <location>
        <begin position="231"/>
        <end position="290"/>
    </location>
</feature>
<feature type="compositionally biased region" description="Polar residues" evidence="1">
    <location>
        <begin position="255"/>
        <end position="290"/>
    </location>
</feature>
<gene>
    <name evidence="3" type="ORF">ZIOFF_011915</name>
</gene>
<reference evidence="3 4" key="1">
    <citation type="submission" date="2020-08" db="EMBL/GenBank/DDBJ databases">
        <title>Plant Genome Project.</title>
        <authorList>
            <person name="Zhang R.-G."/>
        </authorList>
    </citation>
    <scope>NUCLEOTIDE SEQUENCE [LARGE SCALE GENOMIC DNA]</scope>
    <source>
        <tissue evidence="3">Rhizome</tissue>
    </source>
</reference>
<comment type="caution">
    <text evidence="3">The sequence shown here is derived from an EMBL/GenBank/DDBJ whole genome shotgun (WGS) entry which is preliminary data.</text>
</comment>
<accession>A0A8J5I6Y8</accession>
<evidence type="ECO:0000259" key="2">
    <source>
        <dbReference type="Pfam" id="PF04424"/>
    </source>
</evidence>
<dbReference type="PANTHER" id="PTHR18063">
    <property type="entry name" value="NF-E2 INDUCIBLE PROTEIN"/>
    <property type="match status" value="1"/>
</dbReference>
<evidence type="ECO:0000313" key="3">
    <source>
        <dbReference type="EMBL" id="KAG6529702.1"/>
    </source>
</evidence>
<dbReference type="PANTHER" id="PTHR18063:SF6">
    <property type="entry name" value="UBIQUITIN CARBOXYL-TERMINAL HYDROLASE"/>
    <property type="match status" value="1"/>
</dbReference>
<name>A0A8J5I6Y8_ZINOF</name>
<feature type="compositionally biased region" description="Basic and acidic residues" evidence="1">
    <location>
        <begin position="245"/>
        <end position="254"/>
    </location>
</feature>
<feature type="domain" description="MINDY deubiquitinase" evidence="2">
    <location>
        <begin position="378"/>
        <end position="463"/>
    </location>
</feature>
<evidence type="ECO:0000313" key="4">
    <source>
        <dbReference type="Proteomes" id="UP000734854"/>
    </source>
</evidence>
<dbReference type="Proteomes" id="UP000734854">
    <property type="component" value="Unassembled WGS sequence"/>
</dbReference>
<dbReference type="GO" id="GO:1990380">
    <property type="term" value="F:K48-linked deubiquitinase activity"/>
    <property type="evidence" value="ECO:0007669"/>
    <property type="project" value="InterPro"/>
</dbReference>
<dbReference type="InterPro" id="IPR007518">
    <property type="entry name" value="MINDY"/>
</dbReference>
<feature type="domain" description="MINDY deubiquitinase" evidence="2">
    <location>
        <begin position="61"/>
        <end position="145"/>
    </location>
</feature>
<proteinExistence type="predicted"/>
<dbReference type="AlphaFoldDB" id="A0A8J5I6Y8"/>
<organism evidence="3 4">
    <name type="scientific">Zingiber officinale</name>
    <name type="common">Ginger</name>
    <name type="synonym">Amomum zingiber</name>
    <dbReference type="NCBI Taxonomy" id="94328"/>
    <lineage>
        <taxon>Eukaryota</taxon>
        <taxon>Viridiplantae</taxon>
        <taxon>Streptophyta</taxon>
        <taxon>Embryophyta</taxon>
        <taxon>Tracheophyta</taxon>
        <taxon>Spermatophyta</taxon>
        <taxon>Magnoliopsida</taxon>
        <taxon>Liliopsida</taxon>
        <taxon>Zingiberales</taxon>
        <taxon>Zingiberaceae</taxon>
        <taxon>Zingiber</taxon>
    </lineage>
</organism>
<dbReference type="GO" id="GO:0071944">
    <property type="term" value="C:cell periphery"/>
    <property type="evidence" value="ECO:0007669"/>
    <property type="project" value="TreeGrafter"/>
</dbReference>
<dbReference type="GO" id="GO:0071108">
    <property type="term" value="P:protein K48-linked deubiquitination"/>
    <property type="evidence" value="ECO:0007669"/>
    <property type="project" value="TreeGrafter"/>
</dbReference>
<dbReference type="GO" id="GO:0016807">
    <property type="term" value="F:cysteine-type carboxypeptidase activity"/>
    <property type="evidence" value="ECO:0007669"/>
    <property type="project" value="TreeGrafter"/>
</dbReference>
<dbReference type="InterPro" id="IPR033979">
    <property type="entry name" value="MINDY_domain"/>
</dbReference>
<evidence type="ECO:0000256" key="1">
    <source>
        <dbReference type="SAM" id="MobiDB-lite"/>
    </source>
</evidence>
<keyword evidence="4" id="KW-1185">Reference proteome</keyword>
<dbReference type="GO" id="GO:0005829">
    <property type="term" value="C:cytosol"/>
    <property type="evidence" value="ECO:0007669"/>
    <property type="project" value="TreeGrafter"/>
</dbReference>
<feature type="region of interest" description="Disordered" evidence="1">
    <location>
        <begin position="173"/>
        <end position="201"/>
    </location>
</feature>
<feature type="compositionally biased region" description="Polar residues" evidence="1">
    <location>
        <begin position="189"/>
        <end position="198"/>
    </location>
</feature>